<protein>
    <recommendedName>
        <fullName evidence="12">Protease HtpX homolog</fullName>
        <ecNumber evidence="12">3.4.24.-</ecNumber>
    </recommendedName>
</protein>
<keyword evidence="10 12" id="KW-0482">Metalloprotease</keyword>
<keyword evidence="15" id="KW-1185">Reference proteome</keyword>
<dbReference type="EMBL" id="BAABJP010000003">
    <property type="protein sequence ID" value="GAA5147792.1"/>
    <property type="molecule type" value="Genomic_DNA"/>
</dbReference>
<evidence type="ECO:0000256" key="2">
    <source>
        <dbReference type="ARBA" id="ARBA00009779"/>
    </source>
</evidence>
<dbReference type="GO" id="GO:0008237">
    <property type="term" value="F:metallopeptidase activity"/>
    <property type="evidence" value="ECO:0007669"/>
    <property type="project" value="UniProtKB-KW"/>
</dbReference>
<feature type="transmembrane region" description="Helical" evidence="12">
    <location>
        <begin position="12"/>
        <end position="31"/>
    </location>
</feature>
<comment type="subcellular location">
    <subcellularLocation>
        <location evidence="1 12">Cell membrane</location>
        <topology evidence="1 12">Multi-pass membrane protein</topology>
    </subcellularLocation>
</comment>
<evidence type="ECO:0000256" key="4">
    <source>
        <dbReference type="ARBA" id="ARBA00022670"/>
    </source>
</evidence>
<comment type="similarity">
    <text evidence="2 12">Belongs to the peptidase M48B family.</text>
</comment>
<dbReference type="PANTHER" id="PTHR43221:SF1">
    <property type="entry name" value="PROTEASE HTPX"/>
    <property type="match status" value="1"/>
</dbReference>
<keyword evidence="5 12" id="KW-0812">Transmembrane</keyword>
<keyword evidence="3 12" id="KW-1003">Cell membrane</keyword>
<dbReference type="InterPro" id="IPR050083">
    <property type="entry name" value="HtpX_protease"/>
</dbReference>
<dbReference type="HAMAP" id="MF_00188">
    <property type="entry name" value="Pept_M48_protease_HtpX"/>
    <property type="match status" value="1"/>
</dbReference>
<feature type="binding site" evidence="12">
    <location>
        <position position="142"/>
    </location>
    <ligand>
        <name>Zn(2+)</name>
        <dbReference type="ChEBI" id="CHEBI:29105"/>
        <note>catalytic</note>
    </ligand>
</feature>
<feature type="domain" description="Peptidase M48" evidence="13">
    <location>
        <begin position="77"/>
        <end position="294"/>
    </location>
</feature>
<evidence type="ECO:0000256" key="12">
    <source>
        <dbReference type="HAMAP-Rule" id="MF_00188"/>
    </source>
</evidence>
<evidence type="ECO:0000313" key="14">
    <source>
        <dbReference type="EMBL" id="GAA5147792.1"/>
    </source>
</evidence>
<evidence type="ECO:0000256" key="3">
    <source>
        <dbReference type="ARBA" id="ARBA00022475"/>
    </source>
</evidence>
<dbReference type="Pfam" id="PF01435">
    <property type="entry name" value="Peptidase_M48"/>
    <property type="match status" value="1"/>
</dbReference>
<feature type="transmembrane region" description="Helical" evidence="12">
    <location>
        <begin position="37"/>
        <end position="58"/>
    </location>
</feature>
<evidence type="ECO:0000256" key="7">
    <source>
        <dbReference type="ARBA" id="ARBA00022801"/>
    </source>
</evidence>
<gene>
    <name evidence="14" type="primary">htpX_1</name>
    <name evidence="12" type="synonym">htpX</name>
    <name evidence="14" type="ORF">GCM10023321_09170</name>
</gene>
<comment type="cofactor">
    <cofactor evidence="12">
        <name>Zn(2+)</name>
        <dbReference type="ChEBI" id="CHEBI:29105"/>
    </cofactor>
    <text evidence="12">Binds 1 zinc ion per subunit.</text>
</comment>
<dbReference type="InterPro" id="IPR022919">
    <property type="entry name" value="Pept_M48_protease_HtpX"/>
</dbReference>
<evidence type="ECO:0000256" key="11">
    <source>
        <dbReference type="ARBA" id="ARBA00023136"/>
    </source>
</evidence>
<keyword evidence="7 12" id="KW-0378">Hydrolase</keyword>
<evidence type="ECO:0000256" key="10">
    <source>
        <dbReference type="ARBA" id="ARBA00023049"/>
    </source>
</evidence>
<dbReference type="PANTHER" id="PTHR43221">
    <property type="entry name" value="PROTEASE HTPX"/>
    <property type="match status" value="1"/>
</dbReference>
<feature type="binding site" evidence="12">
    <location>
        <position position="216"/>
    </location>
    <ligand>
        <name>Zn(2+)</name>
        <dbReference type="ChEBI" id="CHEBI:29105"/>
        <note>catalytic</note>
    </ligand>
</feature>
<name>A0ABP9PK14_9PSEU</name>
<dbReference type="CDD" id="cd07340">
    <property type="entry name" value="M48B_Htpx_like"/>
    <property type="match status" value="1"/>
</dbReference>
<feature type="transmembrane region" description="Helical" evidence="12">
    <location>
        <begin position="150"/>
        <end position="169"/>
    </location>
</feature>
<dbReference type="Gene3D" id="3.30.2010.10">
    <property type="entry name" value="Metalloproteases ('zincins'), catalytic domain"/>
    <property type="match status" value="1"/>
</dbReference>
<feature type="transmembrane region" description="Helical" evidence="12">
    <location>
        <begin position="189"/>
        <end position="207"/>
    </location>
</feature>
<evidence type="ECO:0000256" key="9">
    <source>
        <dbReference type="ARBA" id="ARBA00022989"/>
    </source>
</evidence>
<dbReference type="InterPro" id="IPR001915">
    <property type="entry name" value="Peptidase_M48"/>
</dbReference>
<evidence type="ECO:0000313" key="15">
    <source>
        <dbReference type="Proteomes" id="UP001428817"/>
    </source>
</evidence>
<evidence type="ECO:0000256" key="6">
    <source>
        <dbReference type="ARBA" id="ARBA00022723"/>
    </source>
</evidence>
<keyword evidence="9 12" id="KW-1133">Transmembrane helix</keyword>
<evidence type="ECO:0000256" key="8">
    <source>
        <dbReference type="ARBA" id="ARBA00022833"/>
    </source>
</evidence>
<feature type="active site" evidence="12">
    <location>
        <position position="143"/>
    </location>
</feature>
<proteinExistence type="inferred from homology"/>
<accession>A0ABP9PK14</accession>
<keyword evidence="8 12" id="KW-0862">Zinc</keyword>
<evidence type="ECO:0000256" key="5">
    <source>
        <dbReference type="ARBA" id="ARBA00022692"/>
    </source>
</evidence>
<comment type="caution">
    <text evidence="14">The sequence shown here is derived from an EMBL/GenBank/DDBJ whole genome shotgun (WGS) entry which is preliminary data.</text>
</comment>
<keyword evidence="4 12" id="KW-0645">Protease</keyword>
<evidence type="ECO:0000256" key="1">
    <source>
        <dbReference type="ARBA" id="ARBA00004651"/>
    </source>
</evidence>
<dbReference type="EC" id="3.4.24.-" evidence="12"/>
<feature type="binding site" evidence="12">
    <location>
        <position position="146"/>
    </location>
    <ligand>
        <name>Zn(2+)</name>
        <dbReference type="ChEBI" id="CHEBI:29105"/>
        <note>catalytic</note>
    </ligand>
</feature>
<evidence type="ECO:0000259" key="13">
    <source>
        <dbReference type="Pfam" id="PF01435"/>
    </source>
</evidence>
<reference evidence="15" key="1">
    <citation type="journal article" date="2019" name="Int. J. Syst. Evol. Microbiol.">
        <title>The Global Catalogue of Microorganisms (GCM) 10K type strain sequencing project: providing services to taxonomists for standard genome sequencing and annotation.</title>
        <authorList>
            <consortium name="The Broad Institute Genomics Platform"/>
            <consortium name="The Broad Institute Genome Sequencing Center for Infectious Disease"/>
            <person name="Wu L."/>
            <person name="Ma J."/>
        </authorList>
    </citation>
    <scope>NUCLEOTIDE SEQUENCE [LARGE SCALE GENOMIC DNA]</scope>
    <source>
        <strain evidence="15">JCM 18303</strain>
    </source>
</reference>
<keyword evidence="6 12" id="KW-0479">Metal-binding</keyword>
<keyword evidence="11 12" id="KW-0472">Membrane</keyword>
<dbReference type="Proteomes" id="UP001428817">
    <property type="component" value="Unassembled WGS sequence"/>
</dbReference>
<sequence>MLLDEIDRNKRRSVLLLGIFILLTTAIFAAAFRQMKFGSGAIVLAVLVAGGMAFASYWTSDRIALAVSGARPAPEEEFTRLHNLVEGLCLSGALPKPRIYVIEDDAPNAFATGRDPDHAAIAVTTGLLAKMNRAELEGVLAHELAHIKNYDTLVATLAVTMVGAIAIVSDLSMRFSGRRHSDREGGGPLAVVGALLLVFGPFLAQLMQYAVSRNRESLADARGAELTRYPAGLISALEKLRDDQTVVSAHSRATAHLWIESPLPRRKSEGRFAWLNRMYDTHPPLEERIDRLRQL</sequence>
<organism evidence="14 15">
    <name type="scientific">Pseudonocardia eucalypti</name>
    <dbReference type="NCBI Taxonomy" id="648755"/>
    <lineage>
        <taxon>Bacteria</taxon>
        <taxon>Bacillati</taxon>
        <taxon>Actinomycetota</taxon>
        <taxon>Actinomycetes</taxon>
        <taxon>Pseudonocardiales</taxon>
        <taxon>Pseudonocardiaceae</taxon>
        <taxon>Pseudonocardia</taxon>
    </lineage>
</organism>